<geneLocation type="plasmid" evidence="1 2">
    <name>unnamed</name>
</geneLocation>
<protein>
    <submittedName>
        <fullName evidence="1">Uncharacterized protein</fullName>
    </submittedName>
</protein>
<proteinExistence type="predicted"/>
<accession>A0AAD0U5G8</accession>
<keyword evidence="1" id="KW-0614">Plasmid</keyword>
<evidence type="ECO:0000313" key="2">
    <source>
        <dbReference type="Proteomes" id="UP000279995"/>
    </source>
</evidence>
<gene>
    <name evidence="1" type="ORF">D9T18_20420</name>
</gene>
<dbReference type="AlphaFoldDB" id="A0AAD0U5G8"/>
<dbReference type="RefSeq" id="WP_121638731.1">
    <property type="nucleotide sequence ID" value="NZ_CP033067.1"/>
</dbReference>
<organism evidence="1 2">
    <name type="scientific">Pseudoalteromonas agarivorans</name>
    <dbReference type="NCBI Taxonomy" id="176102"/>
    <lineage>
        <taxon>Bacteria</taxon>
        <taxon>Pseudomonadati</taxon>
        <taxon>Pseudomonadota</taxon>
        <taxon>Gammaproteobacteria</taxon>
        <taxon>Alteromonadales</taxon>
        <taxon>Pseudoalteromonadaceae</taxon>
        <taxon>Pseudoalteromonas</taxon>
    </lineage>
</organism>
<name>A0AAD0U5G8_9GAMM</name>
<evidence type="ECO:0000313" key="1">
    <source>
        <dbReference type="EMBL" id="AYM89057.1"/>
    </source>
</evidence>
<dbReference type="Proteomes" id="UP000279995">
    <property type="component" value="Plasmid unnamed"/>
</dbReference>
<reference evidence="1 2" key="1">
    <citation type="submission" date="2018-10" db="EMBL/GenBank/DDBJ databases">
        <title>Complete Genome Sequence and Transcriptomic Profiles of a Marine Bacterium, Pseudoalteromonas agarivorans Hao 2018.</title>
        <authorList>
            <person name="Hao L."/>
        </authorList>
    </citation>
    <scope>NUCLEOTIDE SEQUENCE [LARGE SCALE GENOMIC DNA]</scope>
    <source>
        <strain evidence="1 2">Hao 2018</strain>
        <plasmid evidence="1 2">unnamed</plasmid>
    </source>
</reference>
<sequence length="116" mass="13195">MLIENIKAPMTAEMLSEIVESQICCFGDAPLVTRPEMAFISGEEIFIESSILLCCMSDEEMAEDDLTLKHLARHIEAFDKSSIIYYISLKPKDFSVGFYADNRFIEVINSNELAFR</sequence>
<dbReference type="EMBL" id="CP033067">
    <property type="protein sequence ID" value="AYM89057.1"/>
    <property type="molecule type" value="Genomic_DNA"/>
</dbReference>
<dbReference type="GeneID" id="39469421"/>